<evidence type="ECO:0000259" key="2">
    <source>
        <dbReference type="Pfam" id="PF07364"/>
    </source>
</evidence>
<dbReference type="EMBL" id="JAAITT010000022">
    <property type="protein sequence ID" value="NSJ50142.1"/>
    <property type="molecule type" value="Genomic_DNA"/>
</dbReference>
<dbReference type="InterPro" id="IPR010799">
    <property type="entry name" value="MlrC_C"/>
</dbReference>
<dbReference type="Proteomes" id="UP000669239">
    <property type="component" value="Unassembled WGS sequence"/>
</dbReference>
<reference evidence="4 5" key="1">
    <citation type="journal article" date="2020" name="Cell Host Microbe">
        <title>Functional and Genomic Variation between Human-Derived Isolates of Lachnospiraceae Reveals Inter- and Intra-Species Diversity.</title>
        <authorList>
            <person name="Sorbara M.T."/>
            <person name="Littmann E.R."/>
            <person name="Fontana E."/>
            <person name="Moody T.U."/>
            <person name="Kohout C.E."/>
            <person name="Gjonbalaj M."/>
            <person name="Eaton V."/>
            <person name="Seok R."/>
            <person name="Leiner I.M."/>
            <person name="Pamer E.G."/>
        </authorList>
    </citation>
    <scope>NUCLEOTIDE SEQUENCE [LARGE SCALE GENOMIC DNA]</scope>
    <source>
        <strain evidence="4 5">MSK.1.17</strain>
    </source>
</reference>
<dbReference type="EMBL" id="JAKNGE010000027">
    <property type="protein sequence ID" value="MCG4747692.1"/>
    <property type="molecule type" value="Genomic_DNA"/>
</dbReference>
<evidence type="ECO:0000313" key="3">
    <source>
        <dbReference type="EMBL" id="MCG4747692.1"/>
    </source>
</evidence>
<reference evidence="4" key="2">
    <citation type="submission" date="2020-02" db="EMBL/GenBank/DDBJ databases">
        <authorList>
            <person name="Littmann E."/>
            <person name="Sorbara M."/>
        </authorList>
    </citation>
    <scope>NUCLEOTIDE SEQUENCE</scope>
    <source>
        <strain evidence="4">MSK.1.17</strain>
    </source>
</reference>
<gene>
    <name evidence="4" type="ORF">G5B36_15735</name>
    <name evidence="3" type="ORF">L0N08_19870</name>
</gene>
<dbReference type="RefSeq" id="WP_165642401.1">
    <property type="nucleotide sequence ID" value="NZ_JAAITT010000022.1"/>
</dbReference>
<dbReference type="Proteomes" id="UP001299608">
    <property type="component" value="Unassembled WGS sequence"/>
</dbReference>
<keyword evidence="5" id="KW-1185">Reference proteome</keyword>
<comment type="caution">
    <text evidence="3">The sequence shown here is derived from an EMBL/GenBank/DDBJ whole genome shotgun (WGS) entry which is preliminary data.</text>
</comment>
<proteinExistence type="predicted"/>
<name>A0AAW5C0T3_9FIRM</name>
<feature type="domain" description="Microcystin LR degradation protein MlrC N-terminal" evidence="2">
    <location>
        <begin position="2"/>
        <end position="275"/>
    </location>
</feature>
<evidence type="ECO:0000313" key="5">
    <source>
        <dbReference type="Proteomes" id="UP000669239"/>
    </source>
</evidence>
<dbReference type="AlphaFoldDB" id="A0AAW5C0T3"/>
<evidence type="ECO:0000259" key="1">
    <source>
        <dbReference type="Pfam" id="PF07171"/>
    </source>
</evidence>
<reference evidence="3" key="3">
    <citation type="submission" date="2022-01" db="EMBL/GenBank/DDBJ databases">
        <title>Collection of gut derived symbiotic bacterial strains cultured from healthy donors.</title>
        <authorList>
            <person name="Lin H."/>
            <person name="Kohout C."/>
            <person name="Waligurski E."/>
            <person name="Pamer E.G."/>
        </authorList>
    </citation>
    <scope>NUCLEOTIDE SEQUENCE</scope>
    <source>
        <strain evidence="3">DFI.6.55</strain>
    </source>
</reference>
<dbReference type="Pfam" id="PF07171">
    <property type="entry name" value="MlrC_C"/>
    <property type="match status" value="1"/>
</dbReference>
<protein>
    <submittedName>
        <fullName evidence="3">M81 family metallopeptidase</fullName>
    </submittedName>
</protein>
<accession>A0AAW5C0T3</accession>
<sequence>MKIAEGMFYHEANSFNPQMVHKDDFVYEEGQNVIDRMFATEVFEEEGAQIVPLVYVNTLPNGICSMEAYDFYSARILELLSQDKDVDGVMLHLHGSLEVEGLGSGEYDLVKRIRSLLGKDVIIGLALDAHANNHPKLASLVNVIRNYRTVPHTDQDVTEKTVARHMVDCIRHHKKTVPQYVRMPYAIHPEKATAATWPLCEIYDKLWEIEKMEEVSVATLGIGMVWCDCESMASNIVVTPSEERYTEACARIARELADYVYGYRELFEFEQVPMDPHEGVKFSVQYPESPVYISDSGDNTTGGAVGDHTILLREFLKLRDFNGRKVLVTSIWDENAVAKCLEHKEGDRITLSVGHGYDENTKAVEVTGTIKKIGRLFGYMGCEHDAVGNAVTISTENVDFVIIDRPGSFISVGHFTEGAGLDLDEYQVVVVKQGYLFAELRKLAKLAILALTPGATHQIIENMEYHKIIPPVYPLHITPEVAG</sequence>
<dbReference type="Pfam" id="PF07364">
    <property type="entry name" value="DUF1485"/>
    <property type="match status" value="1"/>
</dbReference>
<evidence type="ECO:0000313" key="4">
    <source>
        <dbReference type="EMBL" id="NSJ50142.1"/>
    </source>
</evidence>
<dbReference type="InterPro" id="IPR015995">
    <property type="entry name" value="MlrC_N"/>
</dbReference>
<evidence type="ECO:0000313" key="6">
    <source>
        <dbReference type="Proteomes" id="UP001299608"/>
    </source>
</evidence>
<organism evidence="3 6">
    <name type="scientific">Enterocloster aldenensis</name>
    <dbReference type="NCBI Taxonomy" id="358742"/>
    <lineage>
        <taxon>Bacteria</taxon>
        <taxon>Bacillati</taxon>
        <taxon>Bacillota</taxon>
        <taxon>Clostridia</taxon>
        <taxon>Lachnospirales</taxon>
        <taxon>Lachnospiraceae</taxon>
        <taxon>Enterocloster</taxon>
    </lineage>
</organism>
<feature type="domain" description="Microcystin LR degradation protein MlrC C-terminal" evidence="1">
    <location>
        <begin position="293"/>
        <end position="467"/>
    </location>
</feature>